<feature type="domain" description="Lipoyl-binding" evidence="4">
    <location>
        <begin position="67"/>
        <end position="146"/>
    </location>
</feature>
<dbReference type="PANTHER" id="PTHR11715">
    <property type="entry name" value="GLYCINE CLEAVAGE SYSTEM H PROTEIN"/>
    <property type="match status" value="1"/>
</dbReference>
<dbReference type="InterPro" id="IPR003016">
    <property type="entry name" value="2-oxoA_DH_lipoyl-BS"/>
</dbReference>
<dbReference type="GO" id="GO:0019464">
    <property type="term" value="P:glycine decarboxylation via glycine cleavage system"/>
    <property type="evidence" value="ECO:0007669"/>
    <property type="project" value="InterPro"/>
</dbReference>
<dbReference type="AlphaFoldDB" id="A0A7S3GD52"/>
<comment type="similarity">
    <text evidence="1">Belongs to the GcvH family.</text>
</comment>
<reference evidence="5" key="1">
    <citation type="submission" date="2021-01" db="EMBL/GenBank/DDBJ databases">
        <authorList>
            <person name="Corre E."/>
            <person name="Pelletier E."/>
            <person name="Niang G."/>
            <person name="Scheremetjew M."/>
            <person name="Finn R."/>
            <person name="Kale V."/>
            <person name="Holt S."/>
            <person name="Cochrane G."/>
            <person name="Meng A."/>
            <person name="Brown T."/>
            <person name="Cohen L."/>
        </authorList>
    </citation>
    <scope>NUCLEOTIDE SEQUENCE</scope>
    <source>
        <strain evidence="5">NIES-2562</strain>
    </source>
</reference>
<accession>A0A7S3GD52</accession>
<protein>
    <recommendedName>
        <fullName evidence="4">Lipoyl-binding domain-containing protein</fullName>
    </recommendedName>
</protein>
<evidence type="ECO:0000256" key="3">
    <source>
        <dbReference type="ARBA" id="ARBA00022946"/>
    </source>
</evidence>
<evidence type="ECO:0000256" key="1">
    <source>
        <dbReference type="ARBA" id="ARBA00009249"/>
    </source>
</evidence>
<keyword evidence="2" id="KW-0450">Lipoyl</keyword>
<dbReference type="InterPro" id="IPR002930">
    <property type="entry name" value="GCV_H"/>
</dbReference>
<dbReference type="InterPro" id="IPR011053">
    <property type="entry name" value="Single_hybrid_motif"/>
</dbReference>
<dbReference type="PROSITE" id="PS00189">
    <property type="entry name" value="LIPOYL"/>
    <property type="match status" value="1"/>
</dbReference>
<gene>
    <name evidence="5" type="ORF">PBIL07802_LOCUS24785</name>
</gene>
<dbReference type="Pfam" id="PF01597">
    <property type="entry name" value="GCV_H"/>
    <property type="match status" value="1"/>
</dbReference>
<evidence type="ECO:0000259" key="4">
    <source>
        <dbReference type="PROSITE" id="PS50968"/>
    </source>
</evidence>
<organism evidence="5">
    <name type="scientific">Palpitomonas bilix</name>
    <dbReference type="NCBI Taxonomy" id="652834"/>
    <lineage>
        <taxon>Eukaryota</taxon>
        <taxon>Eukaryota incertae sedis</taxon>
    </lineage>
</organism>
<dbReference type="EMBL" id="HBIB01038049">
    <property type="protein sequence ID" value="CAE0262490.1"/>
    <property type="molecule type" value="Transcribed_RNA"/>
</dbReference>
<dbReference type="InterPro" id="IPR033753">
    <property type="entry name" value="GCV_H/Fam206"/>
</dbReference>
<dbReference type="SUPFAM" id="SSF51230">
    <property type="entry name" value="Single hybrid motif"/>
    <property type="match status" value="1"/>
</dbReference>
<dbReference type="GO" id="GO:0009249">
    <property type="term" value="P:protein lipoylation"/>
    <property type="evidence" value="ECO:0007669"/>
    <property type="project" value="TreeGrafter"/>
</dbReference>
<dbReference type="Gene3D" id="2.40.50.100">
    <property type="match status" value="1"/>
</dbReference>
<dbReference type="PROSITE" id="PS50968">
    <property type="entry name" value="BIOTINYL_LIPOYL"/>
    <property type="match status" value="1"/>
</dbReference>
<dbReference type="GO" id="GO:0005960">
    <property type="term" value="C:glycine cleavage complex"/>
    <property type="evidence" value="ECO:0007669"/>
    <property type="project" value="InterPro"/>
</dbReference>
<evidence type="ECO:0000313" key="5">
    <source>
        <dbReference type="EMBL" id="CAE0262490.1"/>
    </source>
</evidence>
<sequence length="186" mass="20636">MLRSAFSTFSTTVVRPTSLVFRAYATSKVSCCSLHPATRCSSLLIKFPFAETYYSKTHEYIQVDGDVGTVGISDFAQESVGEVVFVDVNAVGTAVNKGEPFGAIESVKAASDVYAPVSGEVGRLLDDRPLSFPIAHMSIHQVVVITPLLHLSCFQERFMSARSQFGLDHQRERCCFEKTRHHQLRR</sequence>
<dbReference type="CDD" id="cd06848">
    <property type="entry name" value="GCS_H"/>
    <property type="match status" value="1"/>
</dbReference>
<evidence type="ECO:0000256" key="2">
    <source>
        <dbReference type="ARBA" id="ARBA00022823"/>
    </source>
</evidence>
<dbReference type="PANTHER" id="PTHR11715:SF3">
    <property type="entry name" value="GLYCINE CLEAVAGE SYSTEM H PROTEIN-RELATED"/>
    <property type="match status" value="1"/>
</dbReference>
<dbReference type="InterPro" id="IPR000089">
    <property type="entry name" value="Biotin_lipoyl"/>
</dbReference>
<proteinExistence type="inferred from homology"/>
<dbReference type="GO" id="GO:0005739">
    <property type="term" value="C:mitochondrion"/>
    <property type="evidence" value="ECO:0007669"/>
    <property type="project" value="TreeGrafter"/>
</dbReference>
<keyword evidence="3" id="KW-0809">Transit peptide</keyword>
<name>A0A7S3GD52_9EUKA</name>